<evidence type="ECO:0008006" key="11">
    <source>
        <dbReference type="Google" id="ProtNLM"/>
    </source>
</evidence>
<sequence>MVVAETSGGGGGGGVGWTDVRSLTARILLGRWFMVFASFLIMSAAGATYMFALYSNDIKTTLGYDQTTLNLLSFAKDVGANVGILSGLINEITPPWVVLVIGAIMNFGGYFMIWLAVTERIARPQVWQMCLYICIGANSQTFANTGSLVTCVKNFPESRGIVLGLLKGFVGLSGAIITQLYHALYGNNTKALILFIGWLPAAISFAFVRTVRIMKVIRQPNELKVFYKFLYISLGLAGFLMVIIIVQKRFDFNQYEFGGSAAAVLFLLFLPVAVIAKEEIELWKSKRQPLRGNSPRLEVTVEKPPAPVVEAEPVKPAAAELPPVAPPPNPLPVSQKSASCLSTMFRPPNRGEDYSILQALVSIDMLVLFFSTICGVGGTLTAIDNLGQIGQSLGYPSRSTSTFISLWPLVFAIISEIFGLKYYSTLYNFGGAASPVGLYILNVRVAGHLYDREARKQMAGSGTTRTAGKELSCTGVQCYQLSFIIITTVTLLGAFVSLILVVRTRKFYKSDIYKKFREEARAAETEMALAENGIQTQAPIERNADKTSSVTTTPPLQQVNGDRNIR</sequence>
<feature type="transmembrane region" description="Helical" evidence="6">
    <location>
        <begin position="32"/>
        <end position="54"/>
    </location>
</feature>
<keyword evidence="10" id="KW-1185">Reference proteome</keyword>
<keyword evidence="3 6" id="KW-1133">Transmembrane helix</keyword>
<feature type="domain" description="NFD4 C-terminal" evidence="8">
    <location>
        <begin position="413"/>
        <end position="508"/>
    </location>
</feature>
<feature type="transmembrane region" description="Helical" evidence="6">
    <location>
        <begin position="162"/>
        <end position="185"/>
    </location>
</feature>
<protein>
    <recommendedName>
        <fullName evidence="11">Protein NUCLEAR FUSION DEFECTIVE 4-like</fullName>
    </recommendedName>
</protein>
<evidence type="ECO:0000256" key="4">
    <source>
        <dbReference type="ARBA" id="ARBA00023136"/>
    </source>
</evidence>
<dbReference type="GO" id="GO:0016020">
    <property type="term" value="C:membrane"/>
    <property type="evidence" value="ECO:0007669"/>
    <property type="project" value="UniProtKB-SubCell"/>
</dbReference>
<keyword evidence="4 6" id="KW-0472">Membrane</keyword>
<keyword evidence="2 6" id="KW-0812">Transmembrane</keyword>
<reference evidence="9 10" key="1">
    <citation type="journal article" date="2020" name="Mol. Biol. Evol.">
        <title>Distinct Expression and Methylation Patterns for Genes with Different Fates following a Single Whole-Genome Duplication in Flowering Plants.</title>
        <authorList>
            <person name="Shi T."/>
            <person name="Rahmani R.S."/>
            <person name="Gugger P.F."/>
            <person name="Wang M."/>
            <person name="Li H."/>
            <person name="Zhang Y."/>
            <person name="Li Z."/>
            <person name="Wang Q."/>
            <person name="Van de Peer Y."/>
            <person name="Marchal K."/>
            <person name="Chen J."/>
        </authorList>
    </citation>
    <scope>NUCLEOTIDE SEQUENCE [LARGE SCALE GENOMIC DNA]</scope>
    <source>
        <tissue evidence="9">Leaf</tissue>
    </source>
</reference>
<name>A0A822Y7V5_NELNU</name>
<gene>
    <name evidence="9" type="ORF">HUJ06_030048</name>
</gene>
<evidence type="ECO:0000259" key="7">
    <source>
        <dbReference type="Pfam" id="PF06813"/>
    </source>
</evidence>
<evidence type="ECO:0000256" key="6">
    <source>
        <dbReference type="SAM" id="Phobius"/>
    </source>
</evidence>
<feature type="transmembrane region" description="Helical" evidence="6">
    <location>
        <begin position="400"/>
        <end position="419"/>
    </location>
</feature>
<feature type="transmembrane region" description="Helical" evidence="6">
    <location>
        <begin position="191"/>
        <end position="208"/>
    </location>
</feature>
<proteinExistence type="predicted"/>
<feature type="transmembrane region" description="Helical" evidence="6">
    <location>
        <begin position="258"/>
        <end position="276"/>
    </location>
</feature>
<evidence type="ECO:0000256" key="5">
    <source>
        <dbReference type="SAM" id="MobiDB-lite"/>
    </source>
</evidence>
<dbReference type="PANTHER" id="PTHR21576:SF84">
    <property type="entry name" value="FAMILY PROTEIN, PUTATIVE, EXPRESSED-RELATED"/>
    <property type="match status" value="1"/>
</dbReference>
<feature type="transmembrane region" description="Helical" evidence="6">
    <location>
        <begin position="96"/>
        <end position="117"/>
    </location>
</feature>
<feature type="transmembrane region" description="Helical" evidence="6">
    <location>
        <begin position="426"/>
        <end position="446"/>
    </location>
</feature>
<evidence type="ECO:0000313" key="10">
    <source>
        <dbReference type="Proteomes" id="UP000607653"/>
    </source>
</evidence>
<evidence type="ECO:0000256" key="2">
    <source>
        <dbReference type="ARBA" id="ARBA00022692"/>
    </source>
</evidence>
<evidence type="ECO:0000259" key="8">
    <source>
        <dbReference type="Pfam" id="PF23262"/>
    </source>
</evidence>
<evidence type="ECO:0000256" key="3">
    <source>
        <dbReference type="ARBA" id="ARBA00022989"/>
    </source>
</evidence>
<feature type="compositionally biased region" description="Polar residues" evidence="5">
    <location>
        <begin position="546"/>
        <end position="566"/>
    </location>
</feature>
<organism evidence="9 10">
    <name type="scientific">Nelumbo nucifera</name>
    <name type="common">Sacred lotus</name>
    <dbReference type="NCBI Taxonomy" id="4432"/>
    <lineage>
        <taxon>Eukaryota</taxon>
        <taxon>Viridiplantae</taxon>
        <taxon>Streptophyta</taxon>
        <taxon>Embryophyta</taxon>
        <taxon>Tracheophyta</taxon>
        <taxon>Spermatophyta</taxon>
        <taxon>Magnoliopsida</taxon>
        <taxon>Proteales</taxon>
        <taxon>Nelumbonaceae</taxon>
        <taxon>Nelumbo</taxon>
    </lineage>
</organism>
<comment type="caution">
    <text evidence="9">The sequence shown here is derived from an EMBL/GenBank/DDBJ whole genome shotgun (WGS) entry which is preliminary data.</text>
</comment>
<feature type="domain" description="Nodulin-like" evidence="7">
    <location>
        <begin position="31"/>
        <end position="274"/>
    </location>
</feature>
<dbReference type="Pfam" id="PF23262">
    <property type="entry name" value="NFD4_C"/>
    <property type="match status" value="1"/>
</dbReference>
<dbReference type="InterPro" id="IPR036259">
    <property type="entry name" value="MFS_trans_sf"/>
</dbReference>
<dbReference type="SUPFAM" id="SSF103473">
    <property type="entry name" value="MFS general substrate transporter"/>
    <property type="match status" value="1"/>
</dbReference>
<accession>A0A822Y7V5</accession>
<evidence type="ECO:0000313" key="9">
    <source>
        <dbReference type="EMBL" id="DAD28580.1"/>
    </source>
</evidence>
<evidence type="ECO:0000256" key="1">
    <source>
        <dbReference type="ARBA" id="ARBA00004141"/>
    </source>
</evidence>
<dbReference type="PANTHER" id="PTHR21576">
    <property type="entry name" value="UNCHARACTERIZED NODULIN-LIKE PROTEIN"/>
    <property type="match status" value="1"/>
</dbReference>
<feature type="transmembrane region" description="Helical" evidence="6">
    <location>
        <begin position="481"/>
        <end position="502"/>
    </location>
</feature>
<feature type="transmembrane region" description="Helical" evidence="6">
    <location>
        <begin position="229"/>
        <end position="246"/>
    </location>
</feature>
<dbReference type="Pfam" id="PF06813">
    <property type="entry name" value="Nodulin-like"/>
    <property type="match status" value="1"/>
</dbReference>
<dbReference type="EMBL" id="DUZY01000002">
    <property type="protein sequence ID" value="DAD28580.1"/>
    <property type="molecule type" value="Genomic_DNA"/>
</dbReference>
<dbReference type="Proteomes" id="UP000607653">
    <property type="component" value="Unassembled WGS sequence"/>
</dbReference>
<comment type="subcellular location">
    <subcellularLocation>
        <location evidence="1">Membrane</location>
        <topology evidence="1">Multi-pass membrane protein</topology>
    </subcellularLocation>
</comment>
<dbReference type="AlphaFoldDB" id="A0A822Y7V5"/>
<dbReference type="InterPro" id="IPR056555">
    <property type="entry name" value="NFD4_C"/>
</dbReference>
<dbReference type="InterPro" id="IPR010658">
    <property type="entry name" value="Nodulin-like"/>
</dbReference>
<feature type="region of interest" description="Disordered" evidence="5">
    <location>
        <begin position="538"/>
        <end position="566"/>
    </location>
</feature>
<feature type="transmembrane region" description="Helical" evidence="6">
    <location>
        <begin position="354"/>
        <end position="380"/>
    </location>
</feature>